<protein>
    <submittedName>
        <fullName evidence="2">Uncharacterized protein</fullName>
    </submittedName>
</protein>
<sequence>MIDWPVKQRPTFSVRFINDSVTECHTFKRFYPETRYGPFYEKLAKTKRNTEQKTGQRVRTSRVHRFLSGLVRASTVRTKTGEPSTSAVAGRGCVIRAPGTKTRSTVHRRPHRTNGTARR</sequence>
<dbReference type="EMBL" id="GGMS01002702">
    <property type="protein sequence ID" value="MBY71905.1"/>
    <property type="molecule type" value="Transcribed_RNA"/>
</dbReference>
<accession>A0A2S2Q2B5</accession>
<dbReference type="AlphaFoldDB" id="A0A2S2Q2B5"/>
<evidence type="ECO:0000313" key="2">
    <source>
        <dbReference type="EMBL" id="MBY71905.1"/>
    </source>
</evidence>
<name>A0A2S2Q2B5_9HEMI</name>
<reference evidence="2" key="1">
    <citation type="submission" date="2018-04" db="EMBL/GenBank/DDBJ databases">
        <title>Transcriptome assembly of Sipha flava.</title>
        <authorList>
            <person name="Scully E.D."/>
            <person name="Geib S.M."/>
            <person name="Palmer N.A."/>
            <person name="Koch K."/>
            <person name="Bradshaw J."/>
            <person name="Heng-Moss T."/>
            <person name="Sarath G."/>
        </authorList>
    </citation>
    <scope>NUCLEOTIDE SEQUENCE</scope>
</reference>
<feature type="region of interest" description="Disordered" evidence="1">
    <location>
        <begin position="97"/>
        <end position="119"/>
    </location>
</feature>
<gene>
    <name evidence="2" type="ORF">g.141862</name>
</gene>
<feature type="compositionally biased region" description="Basic residues" evidence="1">
    <location>
        <begin position="104"/>
        <end position="119"/>
    </location>
</feature>
<proteinExistence type="predicted"/>
<organism evidence="2">
    <name type="scientific">Sipha flava</name>
    <name type="common">yellow sugarcane aphid</name>
    <dbReference type="NCBI Taxonomy" id="143950"/>
    <lineage>
        <taxon>Eukaryota</taxon>
        <taxon>Metazoa</taxon>
        <taxon>Ecdysozoa</taxon>
        <taxon>Arthropoda</taxon>
        <taxon>Hexapoda</taxon>
        <taxon>Insecta</taxon>
        <taxon>Pterygota</taxon>
        <taxon>Neoptera</taxon>
        <taxon>Paraneoptera</taxon>
        <taxon>Hemiptera</taxon>
        <taxon>Sternorrhyncha</taxon>
        <taxon>Aphidomorpha</taxon>
        <taxon>Aphidoidea</taxon>
        <taxon>Aphididae</taxon>
        <taxon>Sipha</taxon>
    </lineage>
</organism>
<evidence type="ECO:0000256" key="1">
    <source>
        <dbReference type="SAM" id="MobiDB-lite"/>
    </source>
</evidence>